<keyword evidence="2" id="KW-1185">Reference proteome</keyword>
<reference evidence="1 2" key="1">
    <citation type="journal article" date="2007" name="Virology">
        <title>Sequence and annotation of the 369-kb NY-2A and the 345-kb AR158 viruses that infect Chlorella NC64A.</title>
        <authorList>
            <person name="Fitzgerald L.A."/>
            <person name="Graves M.V."/>
            <person name="Li X."/>
            <person name="Feldblyum T."/>
            <person name="Nierman W.C."/>
            <person name="Van Etten J.L."/>
        </authorList>
    </citation>
    <scope>NUCLEOTIDE SEQUENCE [LARGE SCALE GENOMIC DNA]</scope>
    <source>
        <strain evidence="1 2">NY-2A</strain>
    </source>
</reference>
<name>A7IWY5_PBCVN</name>
<protein>
    <submittedName>
        <fullName evidence="1">Uncharacterized protein B460R</fullName>
    </submittedName>
</protein>
<evidence type="ECO:0000313" key="2">
    <source>
        <dbReference type="Proteomes" id="UP000202419"/>
    </source>
</evidence>
<proteinExistence type="predicted"/>
<evidence type="ECO:0000313" key="1">
    <source>
        <dbReference type="EMBL" id="ABT14859.1"/>
    </source>
</evidence>
<accession>A7IWY5</accession>
<dbReference type="Proteomes" id="UP000202419">
    <property type="component" value="Segment"/>
</dbReference>
<dbReference type="KEGG" id="vg:5659018"/>
<dbReference type="RefSeq" id="YP_001497656.1">
    <property type="nucleotide sequence ID" value="NC_009898.1"/>
</dbReference>
<organismHost>
    <name type="scientific">Chlorella</name>
    <dbReference type="NCBI Taxonomy" id="3071"/>
</organismHost>
<gene>
    <name evidence="1" type="primary">B460R</name>
    <name evidence="1" type="ORF">NY2A_B460R</name>
</gene>
<dbReference type="EMBL" id="DQ491002">
    <property type="protein sequence ID" value="ABT14859.1"/>
    <property type="molecule type" value="Genomic_DNA"/>
</dbReference>
<sequence length="108" mass="12106">MFLKKISPYINVMTSAMMMSMAFNAVLDIVDEAILKGTSKKAVIDIIEDFASGKDGILGNADDRLSPEIVSVLKNMIEDGTILRLVERMYKSSIFKKIMSFLFPRCYA</sequence>
<organism evidence="1 2">
    <name type="scientific">Paramecium bursaria Chlorella virus NY2A</name>
    <name type="common">PBCV-NY2A</name>
    <dbReference type="NCBI Taxonomy" id="46021"/>
    <lineage>
        <taxon>Viruses</taxon>
        <taxon>Varidnaviria</taxon>
        <taxon>Bamfordvirae</taxon>
        <taxon>Nucleocytoviricota</taxon>
        <taxon>Megaviricetes</taxon>
        <taxon>Algavirales</taxon>
        <taxon>Phycodnaviridae</taxon>
        <taxon>Chlorovirus</taxon>
        <taxon>Chlorovirus americanus</taxon>
    </lineage>
</organism>
<dbReference type="OrthoDB" id="27670at10239"/>
<dbReference type="GeneID" id="5659018"/>